<feature type="compositionally biased region" description="Low complexity" evidence="1">
    <location>
        <begin position="592"/>
        <end position="608"/>
    </location>
</feature>
<name>A0AAV9P5D5_9PEZI</name>
<dbReference type="InterPro" id="IPR011021">
    <property type="entry name" value="Arrestin-like_N"/>
</dbReference>
<dbReference type="InterPro" id="IPR014756">
    <property type="entry name" value="Ig_E-set"/>
</dbReference>
<dbReference type="Pfam" id="PF00339">
    <property type="entry name" value="Arrestin_N"/>
    <property type="match status" value="1"/>
</dbReference>
<dbReference type="PANTHER" id="PTHR11188:SF174">
    <property type="entry name" value="ARRESTIN-RELATED TRAFFICKING ADAPTER 10-RELATED"/>
    <property type="match status" value="1"/>
</dbReference>
<keyword evidence="4" id="KW-1185">Reference proteome</keyword>
<proteinExistence type="predicted"/>
<reference evidence="3 4" key="1">
    <citation type="submission" date="2023-08" db="EMBL/GenBank/DDBJ databases">
        <title>Black Yeasts Isolated from many extreme environments.</title>
        <authorList>
            <person name="Coleine C."/>
            <person name="Stajich J.E."/>
            <person name="Selbmann L."/>
        </authorList>
    </citation>
    <scope>NUCLEOTIDE SEQUENCE [LARGE SCALE GENOMIC DNA]</scope>
    <source>
        <strain evidence="3 4">CCFEE 5935</strain>
    </source>
</reference>
<dbReference type="GO" id="GO:0005829">
    <property type="term" value="C:cytosol"/>
    <property type="evidence" value="ECO:0007669"/>
    <property type="project" value="TreeGrafter"/>
</dbReference>
<feature type="region of interest" description="Disordered" evidence="1">
    <location>
        <begin position="547"/>
        <end position="645"/>
    </location>
</feature>
<feature type="region of interest" description="Disordered" evidence="1">
    <location>
        <begin position="1"/>
        <end position="46"/>
    </location>
</feature>
<dbReference type="GO" id="GO:0031625">
    <property type="term" value="F:ubiquitin protein ligase binding"/>
    <property type="evidence" value="ECO:0007669"/>
    <property type="project" value="TreeGrafter"/>
</dbReference>
<accession>A0AAV9P5D5</accession>
<dbReference type="Proteomes" id="UP001337655">
    <property type="component" value="Unassembled WGS sequence"/>
</dbReference>
<dbReference type="SUPFAM" id="SSF81296">
    <property type="entry name" value="E set domains"/>
    <property type="match status" value="1"/>
</dbReference>
<evidence type="ECO:0000313" key="4">
    <source>
        <dbReference type="Proteomes" id="UP001337655"/>
    </source>
</evidence>
<feature type="compositionally biased region" description="Polar residues" evidence="1">
    <location>
        <begin position="549"/>
        <end position="578"/>
    </location>
</feature>
<sequence>MRSAIRGSISGPTSVHPARPRVGTDASNLSVPSLQPSVTGANGTSPRLRAGSIVDSVIPAYNLDEEKPIASGNGVSIGVHLAEPVLFLQGFENTENSPGNTAMLRGSLHLRVQKSAKIKAVTLKFKGKSITKWPEGIPPRKVEFDETDTIMSHTWPFFNAQFESAEKGTNADHVQLHKGPDGASTTVTRLDGLSPNNSQVNLSTKEARKLALSVNQSRSFGKGDPPPGGPGVAAKGYRTFLPGDYVYNFELPLDSRLPETIDVELGSVRYELEATVERSGAFRANIAGSKEVTLIRAPAEGSLEQVEPIAISRNWEDQLHYDIVISGKSFPLGSQVPIAFKLTPLAKVQCHRIKVMVTENIEYFCSNKRVHRMEPTRKVQLFEKRADGPPTSTFPGSTMRVTAGGGIPYDMRARAASGEDVVPTDTTNLLGNLDGDTVGPTEMEFSVQLPSCHTMKDRDRGQKLHFDTTYQNIQVHHWIKIVMRLSKPDAADPSKRRHFEISIDSPFHILSCRATQANISLPAYSSPEGTNPSALYDCGCPGAARRRNSPTSFVPTLNSLNASRTGDTDRPNTPTLQSPGLARPPTAHLSGQQNQQQRPQSTQQNSRPIHLLRAPSFNPPPFEENDPPPPLVTPPPQYDDIASPTNGLADYFARLSDAYDEDDTDDAHHAGRVNVPLTPGGRIHRSMDVPRSPIQLNDTPFFARLR</sequence>
<dbReference type="GO" id="GO:0030674">
    <property type="term" value="F:protein-macromolecule adaptor activity"/>
    <property type="evidence" value="ECO:0007669"/>
    <property type="project" value="TreeGrafter"/>
</dbReference>
<dbReference type="GO" id="GO:0070086">
    <property type="term" value="P:ubiquitin-dependent endocytosis"/>
    <property type="evidence" value="ECO:0007669"/>
    <property type="project" value="TreeGrafter"/>
</dbReference>
<gene>
    <name evidence="3" type="ORF">LTR77_007502</name>
</gene>
<dbReference type="Gene3D" id="2.60.40.640">
    <property type="match status" value="1"/>
</dbReference>
<dbReference type="GeneID" id="89928838"/>
<evidence type="ECO:0000259" key="2">
    <source>
        <dbReference type="SMART" id="SM01017"/>
    </source>
</evidence>
<dbReference type="InterPro" id="IPR014752">
    <property type="entry name" value="Arrestin-like_C"/>
</dbReference>
<organism evidence="3 4">
    <name type="scientific">Saxophila tyrrhenica</name>
    <dbReference type="NCBI Taxonomy" id="1690608"/>
    <lineage>
        <taxon>Eukaryota</taxon>
        <taxon>Fungi</taxon>
        <taxon>Dikarya</taxon>
        <taxon>Ascomycota</taxon>
        <taxon>Pezizomycotina</taxon>
        <taxon>Dothideomycetes</taxon>
        <taxon>Dothideomycetidae</taxon>
        <taxon>Mycosphaerellales</taxon>
        <taxon>Extremaceae</taxon>
        <taxon>Saxophila</taxon>
    </lineage>
</organism>
<feature type="compositionally biased region" description="Polar residues" evidence="1">
    <location>
        <begin position="25"/>
        <end position="45"/>
    </location>
</feature>
<dbReference type="Pfam" id="PF02752">
    <property type="entry name" value="Arrestin_C"/>
    <property type="match status" value="1"/>
</dbReference>
<evidence type="ECO:0000256" key="1">
    <source>
        <dbReference type="SAM" id="MobiDB-lite"/>
    </source>
</evidence>
<dbReference type="SMART" id="SM01017">
    <property type="entry name" value="Arrestin_C"/>
    <property type="match status" value="1"/>
</dbReference>
<feature type="compositionally biased region" description="Pro residues" evidence="1">
    <location>
        <begin position="617"/>
        <end position="637"/>
    </location>
</feature>
<protein>
    <recommendedName>
        <fullName evidence="2">Arrestin C-terminal-like domain-containing protein</fullName>
    </recommendedName>
</protein>
<dbReference type="RefSeq" id="XP_064657509.1">
    <property type="nucleotide sequence ID" value="XM_064804739.1"/>
</dbReference>
<dbReference type="AlphaFoldDB" id="A0AAV9P5D5"/>
<comment type="caution">
    <text evidence="3">The sequence shown here is derived from an EMBL/GenBank/DDBJ whole genome shotgun (WGS) entry which is preliminary data.</text>
</comment>
<dbReference type="InterPro" id="IPR050357">
    <property type="entry name" value="Arrestin_domain-protein"/>
</dbReference>
<evidence type="ECO:0000313" key="3">
    <source>
        <dbReference type="EMBL" id="KAK5167803.1"/>
    </source>
</evidence>
<dbReference type="EMBL" id="JAVRRT010000011">
    <property type="protein sequence ID" value="KAK5167803.1"/>
    <property type="molecule type" value="Genomic_DNA"/>
</dbReference>
<feature type="domain" description="Arrestin C-terminal-like" evidence="2">
    <location>
        <begin position="315"/>
        <end position="514"/>
    </location>
</feature>
<dbReference type="InterPro" id="IPR011022">
    <property type="entry name" value="Arrestin_C-like"/>
</dbReference>
<feature type="region of interest" description="Disordered" evidence="1">
    <location>
        <begin position="661"/>
        <end position="691"/>
    </location>
</feature>
<dbReference type="PANTHER" id="PTHR11188">
    <property type="entry name" value="ARRESTIN DOMAIN CONTAINING PROTEIN"/>
    <property type="match status" value="1"/>
</dbReference>